<dbReference type="GO" id="GO:0003677">
    <property type="term" value="F:DNA binding"/>
    <property type="evidence" value="ECO:0007669"/>
    <property type="project" value="InterPro"/>
</dbReference>
<evidence type="ECO:0000256" key="1">
    <source>
        <dbReference type="ARBA" id="ARBA00004123"/>
    </source>
</evidence>
<dbReference type="PROSITE" id="PS51294">
    <property type="entry name" value="HTH_MYB"/>
    <property type="match status" value="1"/>
</dbReference>
<accession>A0A8T1Z2R4</accession>
<sequence>MTDSIVRSYIRSKMPRRRWTDDLDCRFVQVVEYLGGERSATPKKILRYMGVRDLTMSQVKSHLQMYRNKKEANSIQERKMIRQMKLRQSKQYLQIYERARNVTQDFQNHQRVQLDITEKITPILESSNKPMEVSCKSLYQSSRVGLNENRDNDIVVVGDGAIGEEELSFELTLGRKY</sequence>
<dbReference type="EMBL" id="JAEFBK010000011">
    <property type="protein sequence ID" value="KAG7552964.1"/>
    <property type="molecule type" value="Genomic_DNA"/>
</dbReference>
<keyword evidence="4" id="KW-0539">Nucleus</keyword>
<dbReference type="NCBIfam" id="TIGR01557">
    <property type="entry name" value="myb_SHAQKYF"/>
    <property type="match status" value="1"/>
</dbReference>
<evidence type="ECO:0000256" key="2">
    <source>
        <dbReference type="ARBA" id="ARBA00023015"/>
    </source>
</evidence>
<dbReference type="InterPro" id="IPR006447">
    <property type="entry name" value="Myb_dom_plants"/>
</dbReference>
<dbReference type="InterPro" id="IPR001005">
    <property type="entry name" value="SANT/Myb"/>
</dbReference>
<evidence type="ECO:0000259" key="5">
    <source>
        <dbReference type="PROSITE" id="PS51294"/>
    </source>
</evidence>
<comment type="caution">
    <text evidence="6">The sequence shown here is derived from an EMBL/GenBank/DDBJ whole genome shotgun (WGS) entry which is preliminary data.</text>
</comment>
<dbReference type="AlphaFoldDB" id="A0A8T1Z2R4"/>
<protein>
    <submittedName>
        <fullName evidence="6">Myb domain containing protein</fullName>
    </submittedName>
</protein>
<feature type="domain" description="HTH myb-type" evidence="5">
    <location>
        <begin position="11"/>
        <end position="71"/>
    </location>
</feature>
<dbReference type="GO" id="GO:0005634">
    <property type="term" value="C:nucleus"/>
    <property type="evidence" value="ECO:0007669"/>
    <property type="project" value="UniProtKB-SubCell"/>
</dbReference>
<dbReference type="PANTHER" id="PTHR31314">
    <property type="entry name" value="MYB FAMILY TRANSCRIPTION FACTOR PHL7-LIKE"/>
    <property type="match status" value="1"/>
</dbReference>
<dbReference type="InterPro" id="IPR046955">
    <property type="entry name" value="PHR1-like"/>
</dbReference>
<keyword evidence="3" id="KW-0804">Transcription</keyword>
<keyword evidence="7" id="KW-1185">Reference proteome</keyword>
<gene>
    <name evidence="6" type="ORF">ISN45_Aa06g035350</name>
</gene>
<dbReference type="GO" id="GO:0003700">
    <property type="term" value="F:DNA-binding transcription factor activity"/>
    <property type="evidence" value="ECO:0007669"/>
    <property type="project" value="InterPro"/>
</dbReference>
<dbReference type="InterPro" id="IPR017930">
    <property type="entry name" value="Myb_dom"/>
</dbReference>
<reference evidence="6 7" key="1">
    <citation type="submission" date="2020-12" db="EMBL/GenBank/DDBJ databases">
        <title>Concerted genomic and epigenomic changes stabilize Arabidopsis allopolyploids.</title>
        <authorList>
            <person name="Chen Z."/>
        </authorList>
    </citation>
    <scope>NUCLEOTIDE SEQUENCE [LARGE SCALE GENOMIC DNA]</scope>
    <source>
        <strain evidence="6">Allo738</strain>
        <tissue evidence="6">Leaf</tissue>
    </source>
</reference>
<dbReference type="Proteomes" id="UP000694240">
    <property type="component" value="Chromosome 11"/>
</dbReference>
<dbReference type="PANTHER" id="PTHR31314:SF84">
    <property type="entry name" value="HOMEODOMAIN-LIKE SUPERFAMILY PROTEIN-RELATED"/>
    <property type="match status" value="1"/>
</dbReference>
<evidence type="ECO:0000313" key="6">
    <source>
        <dbReference type="EMBL" id="KAG7552964.1"/>
    </source>
</evidence>
<comment type="subcellular location">
    <subcellularLocation>
        <location evidence="1">Nucleus</location>
    </subcellularLocation>
</comment>
<dbReference type="Pfam" id="PF00249">
    <property type="entry name" value="Myb_DNA-binding"/>
    <property type="match status" value="1"/>
</dbReference>
<name>A0A8T1Z2R4_9BRAS</name>
<evidence type="ECO:0000313" key="7">
    <source>
        <dbReference type="Proteomes" id="UP000694240"/>
    </source>
</evidence>
<proteinExistence type="predicted"/>
<evidence type="ECO:0000256" key="4">
    <source>
        <dbReference type="ARBA" id="ARBA00023242"/>
    </source>
</evidence>
<keyword evidence="2" id="KW-0805">Transcription regulation</keyword>
<evidence type="ECO:0000256" key="3">
    <source>
        <dbReference type="ARBA" id="ARBA00023163"/>
    </source>
</evidence>
<organism evidence="6 7">
    <name type="scientific">Arabidopsis thaliana x Arabidopsis arenosa</name>
    <dbReference type="NCBI Taxonomy" id="1240361"/>
    <lineage>
        <taxon>Eukaryota</taxon>
        <taxon>Viridiplantae</taxon>
        <taxon>Streptophyta</taxon>
        <taxon>Embryophyta</taxon>
        <taxon>Tracheophyta</taxon>
        <taxon>Spermatophyta</taxon>
        <taxon>Magnoliopsida</taxon>
        <taxon>eudicotyledons</taxon>
        <taxon>Gunneridae</taxon>
        <taxon>Pentapetalae</taxon>
        <taxon>rosids</taxon>
        <taxon>malvids</taxon>
        <taxon>Brassicales</taxon>
        <taxon>Brassicaceae</taxon>
        <taxon>Camelineae</taxon>
        <taxon>Arabidopsis</taxon>
    </lineage>
</organism>